<dbReference type="InterPro" id="IPR037066">
    <property type="entry name" value="Plug_dom_sf"/>
</dbReference>
<evidence type="ECO:0000256" key="8">
    <source>
        <dbReference type="ARBA" id="ARBA00023237"/>
    </source>
</evidence>
<feature type="domain" description="TonB-dependent receptor-like beta-barrel" evidence="13">
    <location>
        <begin position="394"/>
        <end position="990"/>
    </location>
</feature>
<dbReference type="InterPro" id="IPR036942">
    <property type="entry name" value="Beta-barrel_TonB_sf"/>
</dbReference>
<evidence type="ECO:0000256" key="5">
    <source>
        <dbReference type="ARBA" id="ARBA00022729"/>
    </source>
</evidence>
<dbReference type="PANTHER" id="PTHR47234">
    <property type="match status" value="1"/>
</dbReference>
<keyword evidence="8 9" id="KW-0998">Cell outer membrane</keyword>
<keyword evidence="2 9" id="KW-0813">Transport</keyword>
<evidence type="ECO:0000313" key="15">
    <source>
        <dbReference type="EMBL" id="MDO6413299.1"/>
    </source>
</evidence>
<evidence type="ECO:0000313" key="16">
    <source>
        <dbReference type="Proteomes" id="UP001169764"/>
    </source>
</evidence>
<dbReference type="Gene3D" id="2.170.130.10">
    <property type="entry name" value="TonB-dependent receptor, plug domain"/>
    <property type="match status" value="1"/>
</dbReference>
<dbReference type="PROSITE" id="PS01156">
    <property type="entry name" value="TONB_DEPENDENT_REC_2"/>
    <property type="match status" value="1"/>
</dbReference>
<dbReference type="InterPro" id="IPR000531">
    <property type="entry name" value="Beta-barrel_TonB"/>
</dbReference>
<evidence type="ECO:0000256" key="12">
    <source>
        <dbReference type="SAM" id="SignalP"/>
    </source>
</evidence>
<accession>A0ABT8Y4R1</accession>
<dbReference type="InterPro" id="IPR039426">
    <property type="entry name" value="TonB-dep_rcpt-like"/>
</dbReference>
<dbReference type="Gene3D" id="2.40.170.20">
    <property type="entry name" value="TonB-dependent receptor, beta-barrel domain"/>
    <property type="match status" value="1"/>
</dbReference>
<keyword evidence="7 9" id="KW-0472">Membrane</keyword>
<evidence type="ECO:0000256" key="1">
    <source>
        <dbReference type="ARBA" id="ARBA00004571"/>
    </source>
</evidence>
<dbReference type="Pfam" id="PF07715">
    <property type="entry name" value="Plug"/>
    <property type="match status" value="1"/>
</dbReference>
<comment type="similarity">
    <text evidence="9 11">Belongs to the TonB-dependent receptor family.</text>
</comment>
<dbReference type="EMBL" id="JAUOTP010000001">
    <property type="protein sequence ID" value="MDO6413299.1"/>
    <property type="molecule type" value="Genomic_DNA"/>
</dbReference>
<evidence type="ECO:0000256" key="4">
    <source>
        <dbReference type="ARBA" id="ARBA00022692"/>
    </source>
</evidence>
<organism evidence="15 16">
    <name type="scientific">Sphingomonas natans</name>
    <dbReference type="NCBI Taxonomy" id="3063330"/>
    <lineage>
        <taxon>Bacteria</taxon>
        <taxon>Pseudomonadati</taxon>
        <taxon>Pseudomonadota</taxon>
        <taxon>Alphaproteobacteria</taxon>
        <taxon>Sphingomonadales</taxon>
        <taxon>Sphingomonadaceae</taxon>
        <taxon>Sphingomonas</taxon>
    </lineage>
</organism>
<evidence type="ECO:0000256" key="10">
    <source>
        <dbReference type="PROSITE-ProRule" id="PRU10144"/>
    </source>
</evidence>
<evidence type="ECO:0000256" key="6">
    <source>
        <dbReference type="ARBA" id="ARBA00023077"/>
    </source>
</evidence>
<name>A0ABT8Y4R1_9SPHN</name>
<protein>
    <submittedName>
        <fullName evidence="15">TonB-dependent receptor</fullName>
    </submittedName>
</protein>
<evidence type="ECO:0000259" key="13">
    <source>
        <dbReference type="Pfam" id="PF00593"/>
    </source>
</evidence>
<evidence type="ECO:0000256" key="7">
    <source>
        <dbReference type="ARBA" id="ARBA00023136"/>
    </source>
</evidence>
<reference evidence="15" key="1">
    <citation type="submission" date="2023-07" db="EMBL/GenBank/DDBJ databases">
        <authorList>
            <person name="Kim M."/>
        </authorList>
    </citation>
    <scope>NUCLEOTIDE SEQUENCE</scope>
    <source>
        <strain evidence="15">BIUV-7</strain>
    </source>
</reference>
<keyword evidence="6 11" id="KW-0798">TonB box</keyword>
<comment type="subcellular location">
    <subcellularLocation>
        <location evidence="1 9">Cell outer membrane</location>
        <topology evidence="1 9">Multi-pass membrane protein</topology>
    </subcellularLocation>
</comment>
<keyword evidence="16" id="KW-1185">Reference proteome</keyword>
<evidence type="ECO:0000256" key="9">
    <source>
        <dbReference type="PROSITE-ProRule" id="PRU01360"/>
    </source>
</evidence>
<dbReference type="InterPro" id="IPR010917">
    <property type="entry name" value="TonB_rcpt_CS"/>
</dbReference>
<dbReference type="InterPro" id="IPR012910">
    <property type="entry name" value="Plug_dom"/>
</dbReference>
<dbReference type="SUPFAM" id="SSF56935">
    <property type="entry name" value="Porins"/>
    <property type="match status" value="1"/>
</dbReference>
<evidence type="ECO:0000256" key="3">
    <source>
        <dbReference type="ARBA" id="ARBA00022452"/>
    </source>
</evidence>
<keyword evidence="4 9" id="KW-0812">Transmembrane</keyword>
<dbReference type="RefSeq" id="WP_303539610.1">
    <property type="nucleotide sequence ID" value="NZ_JAUOTP010000001.1"/>
</dbReference>
<keyword evidence="15" id="KW-0675">Receptor</keyword>
<feature type="signal peptide" evidence="12">
    <location>
        <begin position="1"/>
        <end position="28"/>
    </location>
</feature>
<proteinExistence type="inferred from homology"/>
<dbReference type="Pfam" id="PF00593">
    <property type="entry name" value="TonB_dep_Rec_b-barrel"/>
    <property type="match status" value="1"/>
</dbReference>
<feature type="domain" description="TonB-dependent receptor plug" evidence="14">
    <location>
        <begin position="60"/>
        <end position="167"/>
    </location>
</feature>
<dbReference type="PROSITE" id="PS52016">
    <property type="entry name" value="TONB_DEPENDENT_REC_3"/>
    <property type="match status" value="1"/>
</dbReference>
<feature type="chain" id="PRO_5046666177" evidence="12">
    <location>
        <begin position="29"/>
        <end position="1032"/>
    </location>
</feature>
<evidence type="ECO:0000256" key="2">
    <source>
        <dbReference type="ARBA" id="ARBA00022448"/>
    </source>
</evidence>
<evidence type="ECO:0000256" key="11">
    <source>
        <dbReference type="RuleBase" id="RU003357"/>
    </source>
</evidence>
<keyword evidence="5 12" id="KW-0732">Signal</keyword>
<dbReference type="Proteomes" id="UP001169764">
    <property type="component" value="Unassembled WGS sequence"/>
</dbReference>
<dbReference type="PANTHER" id="PTHR47234:SF2">
    <property type="entry name" value="TONB-DEPENDENT RECEPTOR"/>
    <property type="match status" value="1"/>
</dbReference>
<evidence type="ECO:0000259" key="14">
    <source>
        <dbReference type="Pfam" id="PF07715"/>
    </source>
</evidence>
<gene>
    <name evidence="15" type="ORF">Q4F19_02790</name>
</gene>
<feature type="short sequence motif" description="TonB C-terminal box" evidence="10">
    <location>
        <begin position="1015"/>
        <end position="1032"/>
    </location>
</feature>
<comment type="caution">
    <text evidence="15">The sequence shown here is derived from an EMBL/GenBank/DDBJ whole genome shotgun (WGS) entry which is preliminary data.</text>
</comment>
<sequence>MTTNRYRKSLLATTLMVGAATIASPAFAQVGTSADAPPAEAPQEIVVTGSLVRNPNLVSSSPVTVIGAAEIGLRQSNTAEQLVRDLPGVTPSIGSAVNNGNGGASFVDLRGLGNFRNLVLLDGNRIVPSSATGRTDLNNIPLALVERTDVLTGGAATTYGADAVSGVLNFITRQDFSGFEANASEQLTQRGDGNVARVDLTVGANFDDGKGNAVLSIGYQKAKPVYQGARSFSQNQYTSTSGFSGGSGTTTPSRFTTGGAGFSVIDQGTGAVRAYRSRGTATTPSDAFNFAPYNIFQTPFKRFNIYGAGHYDVADGIQLYTRGMFSKNTVNTIIAPSGIFGATVQIPLSNPYLTPALRTSFCNGFDFDPTTAGVQGLTAAQCAAAATATSPTNPDGTANPNFRTVSPVIGRRTVEVGPRVSEYVTQVFDYRAGAKFDITDSLNLDINGSYGESENRQTQSGYVLLSRVRSAAYATNTTSCLSGATGGAPLTASTGCVPVNLFGPTGSIAANQIPYLTGNSFSFQKASLAQARALLTGDFGVTSPMAAEPISFALGSEYRKYTASQSADSLSQTAGELGGAGGAITNFNGSYDVVEGYGEVIAPLIADRPFFKSLTVEGGIRYSSYKVEAPTSPSFKTTTYKAGGSWEPFEGLKLRGNYQRAVRAPNITELFAPAVVGLTNLGYDPCAGAAPTTNANLRAVCLAQGAPASSIGQILTPTAAQAAATTAGSLLLRPEKSDSYTVGLVIQPRSLIPGLSITVDYYHIKIKQAISQPTPDDAINLCFGNRTGAGIAASAATNPLCTAIRRNPVTGGLDGDPATTGGLNFISSNAGTILTDGIDFGFNYRRDLGFTKLDIGLQGNYTRRAEFQATPVSIVRDCVGLYSTSCGSPGSAGPSSAAGSLQPKFTFNQRTTLSFGPLDVSLLWRHISPMNVEPGNTTFSGTISGNATSNGALAGGTYDFGHIKGYNYFDLSFRADVTENLDLTLTVANLLDKDPPIVGATIGSTSFNSGNTYPSTYDALGRRILVGARLKF</sequence>
<keyword evidence="3 9" id="KW-1134">Transmembrane beta strand</keyword>